<evidence type="ECO:0000259" key="2">
    <source>
        <dbReference type="Pfam" id="PF08281"/>
    </source>
</evidence>
<dbReference type="RefSeq" id="WP_324726040.1">
    <property type="nucleotide sequence ID" value="NZ_CP139781.1"/>
</dbReference>
<dbReference type="Gene3D" id="1.10.1740.10">
    <property type="match status" value="1"/>
</dbReference>
<dbReference type="EMBL" id="CP139781">
    <property type="protein sequence ID" value="WRQ87450.1"/>
    <property type="molecule type" value="Genomic_DNA"/>
</dbReference>
<dbReference type="NCBIfam" id="TIGR02937">
    <property type="entry name" value="sigma70-ECF"/>
    <property type="match status" value="1"/>
</dbReference>
<dbReference type="InterPro" id="IPR007627">
    <property type="entry name" value="RNA_pol_sigma70_r2"/>
</dbReference>
<proteinExistence type="predicted"/>
<evidence type="ECO:0000313" key="4">
    <source>
        <dbReference type="EMBL" id="WRQ87450.1"/>
    </source>
</evidence>
<gene>
    <name evidence="4" type="ORF">K1X11_021765</name>
</gene>
<dbReference type="Pfam" id="PF04542">
    <property type="entry name" value="Sigma70_r2"/>
    <property type="match status" value="1"/>
</dbReference>
<organism evidence="4 5">
    <name type="scientific">Actomonas aquatica</name>
    <dbReference type="NCBI Taxonomy" id="2866162"/>
    <lineage>
        <taxon>Bacteria</taxon>
        <taxon>Pseudomonadati</taxon>
        <taxon>Verrucomicrobiota</taxon>
        <taxon>Opitutia</taxon>
        <taxon>Opitutales</taxon>
        <taxon>Opitutaceae</taxon>
        <taxon>Actomonas</taxon>
    </lineage>
</organism>
<evidence type="ECO:0000259" key="3">
    <source>
        <dbReference type="Pfam" id="PF20239"/>
    </source>
</evidence>
<dbReference type="InterPro" id="IPR014284">
    <property type="entry name" value="RNA_pol_sigma-70_dom"/>
</dbReference>
<feature type="domain" description="RNA polymerase sigma-70 region 2" evidence="1">
    <location>
        <begin position="28"/>
        <end position="92"/>
    </location>
</feature>
<keyword evidence="5" id="KW-1185">Reference proteome</keyword>
<feature type="domain" description="RNA polymerase sigma factor 70 region 4 type 2" evidence="2">
    <location>
        <begin position="130"/>
        <end position="181"/>
    </location>
</feature>
<dbReference type="Pfam" id="PF08281">
    <property type="entry name" value="Sigma70_r4_2"/>
    <property type="match status" value="1"/>
</dbReference>
<dbReference type="PANTHER" id="PTHR47756">
    <property type="entry name" value="BLL6612 PROTEIN-RELATED"/>
    <property type="match status" value="1"/>
</dbReference>
<dbReference type="InterPro" id="IPR013325">
    <property type="entry name" value="RNA_pol_sigma_r2"/>
</dbReference>
<feature type="domain" description="DUF6596" evidence="3">
    <location>
        <begin position="199"/>
        <end position="301"/>
    </location>
</feature>
<accession>A0ABZ1CAW6</accession>
<dbReference type="InterPro" id="IPR046531">
    <property type="entry name" value="DUF6596"/>
</dbReference>
<protein>
    <submittedName>
        <fullName evidence="4">Sigma-70 family RNA polymerase sigma factor</fullName>
    </submittedName>
</protein>
<dbReference type="PANTHER" id="PTHR47756:SF2">
    <property type="entry name" value="BLL6612 PROTEIN"/>
    <property type="match status" value="1"/>
</dbReference>
<name>A0ABZ1CAW6_9BACT</name>
<evidence type="ECO:0000259" key="1">
    <source>
        <dbReference type="Pfam" id="PF04542"/>
    </source>
</evidence>
<dbReference type="SUPFAM" id="SSF88946">
    <property type="entry name" value="Sigma2 domain of RNA polymerase sigma factors"/>
    <property type="match status" value="1"/>
</dbReference>
<evidence type="ECO:0000313" key="5">
    <source>
        <dbReference type="Proteomes" id="UP000738431"/>
    </source>
</evidence>
<dbReference type="InterPro" id="IPR013324">
    <property type="entry name" value="RNA_pol_sigma_r3/r4-like"/>
</dbReference>
<dbReference type="SUPFAM" id="SSF88659">
    <property type="entry name" value="Sigma3 and sigma4 domains of RNA polymerase sigma factors"/>
    <property type="match status" value="1"/>
</dbReference>
<dbReference type="InterPro" id="IPR013249">
    <property type="entry name" value="RNA_pol_sigma70_r4_t2"/>
</dbReference>
<dbReference type="Pfam" id="PF20239">
    <property type="entry name" value="DUF6596"/>
    <property type="match status" value="1"/>
</dbReference>
<dbReference type="Proteomes" id="UP000738431">
    <property type="component" value="Chromosome"/>
</dbReference>
<sequence length="434" mass="47182">MPPPLRHTAPVAEDTAQPGALVEHFFREESGRLHGALLRRFGVHHLTLVEDAVQEAMLRALRHWSMGGVPPNPSAWISRVAINHVLDALRRDHTSAAKQDALTFTETERAADLAAPDPDNVIADDTLRLLFTCCHPTLPLDAQAALALKTLCGFNLTEIARAFLASEAAIEKQLTRTKQRLRDSQAEFALPAERELDARLDGVLATLYLLFNEGYKASLGDELLREDLCAEAIRLTRMLLAHPIGDRPAAHALLALMLLHSARFPARLGADGTLLRLGDQDRSTWDQAAIDAGLQHLARAAAGNQLTEYHLHAGIAASHCIATDSAGTDWARILAHYDALLELKPSPVVALNRAVAVANCHGPQAGLDAIDAIPDVDRLATQHLLHAVRGELHARLGQHAAATTSFRRALALARVAPEQLHLSREIERLEACSD</sequence>
<reference evidence="4 5" key="1">
    <citation type="submission" date="2023-12" db="EMBL/GenBank/DDBJ databases">
        <title>Description of an unclassified Opitutus bacterium of Verrucomicrobiota.</title>
        <authorList>
            <person name="Zhang D.-F."/>
        </authorList>
    </citation>
    <scope>NUCLEOTIDE SEQUENCE [LARGE SCALE GENOMIC DNA]</scope>
    <source>
        <strain evidence="4 5">WL0086</strain>
    </source>
</reference>